<dbReference type="InterPro" id="IPR045864">
    <property type="entry name" value="aa-tRNA-synth_II/BPL/LPL"/>
</dbReference>
<dbReference type="AlphaFoldDB" id="A0AAE3WEY7"/>
<reference evidence="3" key="1">
    <citation type="submission" date="2022-07" db="EMBL/GenBank/DDBJ databases">
        <authorList>
            <person name="Otstavnykh N."/>
            <person name="Isaeva M."/>
            <person name="Bystritskaya E."/>
        </authorList>
    </citation>
    <scope>NUCLEOTIDE SEQUENCE</scope>
    <source>
        <strain evidence="3">KCTC 52189</strain>
    </source>
</reference>
<dbReference type="InterPro" id="IPR028044">
    <property type="entry name" value="DUF4444"/>
</dbReference>
<feature type="domain" description="BPL/LPL catalytic" evidence="2">
    <location>
        <begin position="9"/>
        <end position="191"/>
    </location>
</feature>
<reference evidence="3" key="2">
    <citation type="submission" date="2023-02" db="EMBL/GenBank/DDBJ databases">
        <title>'Rhodoalgimonas zhirmunskyi' gen. nov., isolated from a red alga.</title>
        <authorList>
            <person name="Nedashkovskaya O.I."/>
            <person name="Otstavnykh N.Y."/>
            <person name="Bystritskaya E.P."/>
            <person name="Balabanova L.A."/>
            <person name="Isaeva M.P."/>
        </authorList>
    </citation>
    <scope>NUCLEOTIDE SEQUENCE</scope>
    <source>
        <strain evidence="3">KCTC 52189</strain>
    </source>
</reference>
<evidence type="ECO:0000313" key="3">
    <source>
        <dbReference type="EMBL" id="MDQ2091140.1"/>
    </source>
</evidence>
<dbReference type="Gene3D" id="3.30.930.10">
    <property type="entry name" value="Bira Bifunctional Protein, Domain 2"/>
    <property type="match status" value="1"/>
</dbReference>
<dbReference type="Proteomes" id="UP001226762">
    <property type="component" value="Unassembled WGS sequence"/>
</dbReference>
<proteinExistence type="predicted"/>
<gene>
    <name evidence="3" type="ORF">NO357_14640</name>
</gene>
<keyword evidence="4" id="KW-1185">Reference proteome</keyword>
<protein>
    <submittedName>
        <fullName evidence="3">DUF4444 domain-containing protein</fullName>
    </submittedName>
</protein>
<name>A0AAE3WEY7_9RHOB</name>
<dbReference type="EMBL" id="JANHAX010000004">
    <property type="protein sequence ID" value="MDQ2091140.1"/>
    <property type="molecule type" value="Genomic_DNA"/>
</dbReference>
<organism evidence="3 4">
    <name type="scientific">Marimonas arenosa</name>
    <dbReference type="NCBI Taxonomy" id="1795305"/>
    <lineage>
        <taxon>Bacteria</taxon>
        <taxon>Pseudomonadati</taxon>
        <taxon>Pseudomonadota</taxon>
        <taxon>Alphaproteobacteria</taxon>
        <taxon>Rhodobacterales</taxon>
        <taxon>Paracoccaceae</taxon>
        <taxon>Marimonas</taxon>
    </lineage>
</organism>
<sequence>MSEDVSPTFPPLLHGVEVPAHVDAFAKAVTQAMVDAEPGRITFARDSGTMRAAICFVPDRVLRQALPGALFAVLLGLNDALGALAPPEVAVHFAWPNRVKVNGAYCGGLRAAAQYNDPDSEPDWLVIGVEVPVMPLDTRDPGHAPDETTLWEEGCVDLGAPQLIESWSRHMLVWINRFVSDGIAPLHEGWRHKCDTLGEEVSAPEAGTFMGIDEDGGMILRQDGETRVVPLTTMLEGTG</sequence>
<dbReference type="Pfam" id="PF14563">
    <property type="entry name" value="DUF4444"/>
    <property type="match status" value="1"/>
</dbReference>
<evidence type="ECO:0000313" key="4">
    <source>
        <dbReference type="Proteomes" id="UP001226762"/>
    </source>
</evidence>
<evidence type="ECO:0000259" key="2">
    <source>
        <dbReference type="Pfam" id="PF16917"/>
    </source>
</evidence>
<dbReference type="InterPro" id="IPR004143">
    <property type="entry name" value="BPL_LPL_catalytic"/>
</dbReference>
<dbReference type="Pfam" id="PF16917">
    <property type="entry name" value="BPL_LplA_LipB_2"/>
    <property type="match status" value="1"/>
</dbReference>
<evidence type="ECO:0000259" key="1">
    <source>
        <dbReference type="Pfam" id="PF14563"/>
    </source>
</evidence>
<dbReference type="RefSeq" id="WP_306736423.1">
    <property type="nucleotide sequence ID" value="NZ_JANHAX010000004.1"/>
</dbReference>
<comment type="caution">
    <text evidence="3">The sequence shown here is derived from an EMBL/GenBank/DDBJ whole genome shotgun (WGS) entry which is preliminary data.</text>
</comment>
<accession>A0AAE3WEY7</accession>
<feature type="domain" description="DUF4444" evidence="1">
    <location>
        <begin position="197"/>
        <end position="236"/>
    </location>
</feature>
<dbReference type="SUPFAM" id="SSF55681">
    <property type="entry name" value="Class II aaRS and biotin synthetases"/>
    <property type="match status" value="1"/>
</dbReference>
<dbReference type="Gene3D" id="2.30.30.100">
    <property type="match status" value="1"/>
</dbReference>